<sequence>MAGPSTTFTEMVSTTLRNSANEVADNVSKNNAFLNRLKKKNKIRNLDGGTEIQVQLEYAENNTYQRYAGLDTLNTNGSDVVTSAKFDWAQVALHVVSSGKELRQNSGKFAMINLVKTKKGNALKTAANNFSVDLYSDGSLSNQIGGLANILQTNGQGTVGGIDSATWTFWRNKFLEATGTNLAATPSATNAASLKADMNKLWLALTRGADKPDIITFSHDFYSLYELGEQQLQRYMDADMAQSGFIGLKYKSSDVLFDDNTNFTTTAEKGYFLNTDYIYVDQHKEAQWTQDDEKKPVNQDAVVIPFYWMGNLVTSNRSLQGVLFDAA</sequence>
<dbReference type="OrthoDB" id="7220886at2"/>
<evidence type="ECO:0000313" key="1">
    <source>
        <dbReference type="EMBL" id="PAQ10510.1"/>
    </source>
</evidence>
<keyword evidence="2" id="KW-1185">Reference proteome</keyword>
<dbReference type="NCBIfam" id="NF033394">
    <property type="entry name" value="capsid_maj_Podo"/>
    <property type="match status" value="1"/>
</dbReference>
<comment type="caution">
    <text evidence="1">The sequence shown here is derived from an EMBL/GenBank/DDBJ whole genome shotgun (WGS) entry which is preliminary data.</text>
</comment>
<dbReference type="Proteomes" id="UP000216442">
    <property type="component" value="Unassembled WGS sequence"/>
</dbReference>
<proteinExistence type="predicted"/>
<dbReference type="AlphaFoldDB" id="A0A271LT59"/>
<dbReference type="InterPro" id="IPR049718">
    <property type="entry name" value="AKO59007-like"/>
</dbReference>
<dbReference type="RefSeq" id="WP_095492067.1">
    <property type="nucleotide sequence ID" value="NZ_NPKJ01000027.1"/>
</dbReference>
<gene>
    <name evidence="1" type="ORF">CIT26_07890</name>
</gene>
<reference evidence="1 2" key="1">
    <citation type="submission" date="2017-08" db="EMBL/GenBank/DDBJ databases">
        <title>Mesorhizobium wenxinae sp. nov., a novel rhizobial species isolated from root nodules of chickpea (Cicer arietinum L.).</title>
        <authorList>
            <person name="Zhang J."/>
        </authorList>
    </citation>
    <scope>NUCLEOTIDE SEQUENCE [LARGE SCALE GENOMIC DNA]</scope>
    <source>
        <strain evidence="1 2">SDW018</strain>
    </source>
</reference>
<accession>A0A271LT59</accession>
<protein>
    <submittedName>
        <fullName evidence="1">Phage major capsid protein</fullName>
    </submittedName>
</protein>
<evidence type="ECO:0000313" key="2">
    <source>
        <dbReference type="Proteomes" id="UP000216442"/>
    </source>
</evidence>
<dbReference type="EMBL" id="NPKJ01000027">
    <property type="protein sequence ID" value="PAQ10510.1"/>
    <property type="molecule type" value="Genomic_DNA"/>
</dbReference>
<organism evidence="1 2">
    <name type="scientific">Mesorhizobium temperatum</name>
    <dbReference type="NCBI Taxonomy" id="241416"/>
    <lineage>
        <taxon>Bacteria</taxon>
        <taxon>Pseudomonadati</taxon>
        <taxon>Pseudomonadota</taxon>
        <taxon>Alphaproteobacteria</taxon>
        <taxon>Hyphomicrobiales</taxon>
        <taxon>Phyllobacteriaceae</taxon>
        <taxon>Mesorhizobium</taxon>
    </lineage>
</organism>
<name>A0A271LT59_9HYPH</name>